<proteinExistence type="predicted"/>
<keyword evidence="3" id="KW-1185">Reference proteome</keyword>
<protein>
    <submittedName>
        <fullName evidence="2">Uncharacterized protein</fullName>
    </submittedName>
</protein>
<dbReference type="EMBL" id="PDCK01000043">
    <property type="protein sequence ID" value="PRQ30167.1"/>
    <property type="molecule type" value="Genomic_DNA"/>
</dbReference>
<dbReference type="Proteomes" id="UP000238479">
    <property type="component" value="Chromosome 5"/>
</dbReference>
<name>A0A2P6Q7N1_ROSCH</name>
<organism evidence="2 3">
    <name type="scientific">Rosa chinensis</name>
    <name type="common">China rose</name>
    <dbReference type="NCBI Taxonomy" id="74649"/>
    <lineage>
        <taxon>Eukaryota</taxon>
        <taxon>Viridiplantae</taxon>
        <taxon>Streptophyta</taxon>
        <taxon>Embryophyta</taxon>
        <taxon>Tracheophyta</taxon>
        <taxon>Spermatophyta</taxon>
        <taxon>Magnoliopsida</taxon>
        <taxon>eudicotyledons</taxon>
        <taxon>Gunneridae</taxon>
        <taxon>Pentapetalae</taxon>
        <taxon>rosids</taxon>
        <taxon>fabids</taxon>
        <taxon>Rosales</taxon>
        <taxon>Rosaceae</taxon>
        <taxon>Rosoideae</taxon>
        <taxon>Rosoideae incertae sedis</taxon>
        <taxon>Rosa</taxon>
    </lineage>
</organism>
<feature type="region of interest" description="Disordered" evidence="1">
    <location>
        <begin position="26"/>
        <end position="54"/>
    </location>
</feature>
<accession>A0A2P6Q7N1</accession>
<reference evidence="2 3" key="1">
    <citation type="journal article" date="2018" name="Nat. Genet.">
        <title>The Rosa genome provides new insights in the design of modern roses.</title>
        <authorList>
            <person name="Bendahmane M."/>
        </authorList>
    </citation>
    <scope>NUCLEOTIDE SEQUENCE [LARGE SCALE GENOMIC DNA]</scope>
    <source>
        <strain evidence="3">cv. Old Blush</strain>
    </source>
</reference>
<dbReference type="AlphaFoldDB" id="A0A2P6Q7N1"/>
<feature type="compositionally biased region" description="Basic and acidic residues" evidence="1">
    <location>
        <begin position="33"/>
        <end position="45"/>
    </location>
</feature>
<comment type="caution">
    <text evidence="2">The sequence shown here is derived from an EMBL/GenBank/DDBJ whole genome shotgun (WGS) entry which is preliminary data.</text>
</comment>
<dbReference type="Gramene" id="PRQ30167">
    <property type="protein sequence ID" value="PRQ30167"/>
    <property type="gene ID" value="RchiOBHm_Chr5g0021621"/>
</dbReference>
<evidence type="ECO:0000256" key="1">
    <source>
        <dbReference type="SAM" id="MobiDB-lite"/>
    </source>
</evidence>
<evidence type="ECO:0000313" key="2">
    <source>
        <dbReference type="EMBL" id="PRQ30167.1"/>
    </source>
</evidence>
<sequence length="90" mass="10240">MEELLIQWLHRARFFTESLQHSPPSPINLIRPAFRDRDKPLRSRDPIPGGQYGEPLVEPNTALFNLVLKAMHGGKESEVANVEYSESVVD</sequence>
<gene>
    <name evidence="2" type="ORF">RchiOBHm_Chr5g0021621</name>
</gene>
<evidence type="ECO:0000313" key="3">
    <source>
        <dbReference type="Proteomes" id="UP000238479"/>
    </source>
</evidence>